<keyword evidence="1" id="KW-0378">Hydrolase</keyword>
<dbReference type="PATRIC" id="fig|512763.3.peg.4696"/>
<reference evidence="3 4" key="1">
    <citation type="submission" date="2015-08" db="EMBL/GenBank/DDBJ databases">
        <title>Complete genome sequence of Rufibacter tibetensis strain 1351t, a radiation-resistant bacterium from tibet plateau.</title>
        <authorList>
            <person name="Dai J."/>
        </authorList>
    </citation>
    <scope>NUCLEOTIDE SEQUENCE [LARGE SCALE GENOMIC DNA]</scope>
    <source>
        <strain evidence="3 4">1351</strain>
        <plasmid evidence="3 4">1</plasmid>
    </source>
</reference>
<proteinExistence type="predicted"/>
<organism evidence="3 4">
    <name type="scientific">Rufibacter tibetensis</name>
    <dbReference type="NCBI Taxonomy" id="512763"/>
    <lineage>
        <taxon>Bacteria</taxon>
        <taxon>Pseudomonadati</taxon>
        <taxon>Bacteroidota</taxon>
        <taxon>Cytophagia</taxon>
        <taxon>Cytophagales</taxon>
        <taxon>Hymenobacteraceae</taxon>
        <taxon>Rufibacter</taxon>
    </lineage>
</organism>
<dbReference type="InterPro" id="IPR005181">
    <property type="entry name" value="SASA"/>
</dbReference>
<evidence type="ECO:0000313" key="4">
    <source>
        <dbReference type="Proteomes" id="UP000061382"/>
    </source>
</evidence>
<dbReference type="GO" id="GO:0005975">
    <property type="term" value="P:carbohydrate metabolic process"/>
    <property type="evidence" value="ECO:0007669"/>
    <property type="project" value="TreeGrafter"/>
</dbReference>
<dbReference type="Gene3D" id="3.40.50.1110">
    <property type="entry name" value="SGNH hydrolase"/>
    <property type="match status" value="1"/>
</dbReference>
<feature type="domain" description="Sialate O-acetylesterase" evidence="2">
    <location>
        <begin position="108"/>
        <end position="367"/>
    </location>
</feature>
<dbReference type="Pfam" id="PF03629">
    <property type="entry name" value="SASA"/>
    <property type="match status" value="1"/>
</dbReference>
<dbReference type="PANTHER" id="PTHR22901">
    <property type="entry name" value="SIALATE O-ACETYLESTERASE"/>
    <property type="match status" value="1"/>
</dbReference>
<dbReference type="InterPro" id="IPR039329">
    <property type="entry name" value="SIAE"/>
</dbReference>
<evidence type="ECO:0000256" key="1">
    <source>
        <dbReference type="ARBA" id="ARBA00022801"/>
    </source>
</evidence>
<keyword evidence="4" id="KW-1185">Reference proteome</keyword>
<dbReference type="Proteomes" id="UP000061382">
    <property type="component" value="Plasmid 1"/>
</dbReference>
<accession>A0A0P0CHX5</accession>
<geneLocation type="plasmid" evidence="3 4">
    <name>1</name>
</geneLocation>
<gene>
    <name evidence="3" type="ORF">DC20_21380</name>
</gene>
<dbReference type="GO" id="GO:0001681">
    <property type="term" value="F:sialate O-acetylesterase activity"/>
    <property type="evidence" value="ECO:0007669"/>
    <property type="project" value="InterPro"/>
</dbReference>
<sequence length="487" mass="54335">MIRSTHVAYLVTFLLLSVANALQAGVRLPKVLTSNMVLQRGKPVPIWGWSAPGEEVTVTFGKQIKKATSNSLGRWEVVLDKMPASATPATLTVAGTNTLKLENILVGEVWLCSGQSNMEFTVGKSAKYSVAKRSAGMSEEELEKVHNPNIRVLLVRKDLYKANSLQTSWAEATFESVKDFSAPAYFFAEKLQGELNIPVGVIAAAVSGTHIERWAPGEVFKGAPDFDVQATLDQEAIGDLNQGKFYYGMIQPLAPFALRGFLWYQGETNAFQNEHFEYTDKMQGLINTWRHIWRDAEAAFYYVQVVPFQYSQSKNQFPLNEETLPRFWEAQIAALQIPNTGMIVTTDLNDSMSELHPPYKWEIGRRLALLALGKIYDKKIVHSGPVLKEMKVKGRKAKLSFEHTGSGLISENGKPLTWFTVAGADGKFVPAEAVIKKDKVFVSAPGVKKPEAVRFAWNEAAQPNFYNKEGLPARPFRTDAEVWQKKQ</sequence>
<name>A0A0P0CHX5_9BACT</name>
<dbReference type="OrthoDB" id="9816001at2"/>
<dbReference type="InterPro" id="IPR036514">
    <property type="entry name" value="SGNH_hydro_sf"/>
</dbReference>
<dbReference type="AlphaFoldDB" id="A0A0P0CHX5"/>
<dbReference type="KEGG" id="rti:DC20_21380"/>
<evidence type="ECO:0000259" key="2">
    <source>
        <dbReference type="Pfam" id="PF03629"/>
    </source>
</evidence>
<dbReference type="SUPFAM" id="SSF52266">
    <property type="entry name" value="SGNH hydrolase"/>
    <property type="match status" value="1"/>
</dbReference>
<protein>
    <submittedName>
        <fullName evidence="3">Sialate O-acetylesterase</fullName>
    </submittedName>
</protein>
<evidence type="ECO:0000313" key="3">
    <source>
        <dbReference type="EMBL" id="ALJ01627.1"/>
    </source>
</evidence>
<dbReference type="PANTHER" id="PTHR22901:SF0">
    <property type="entry name" value="SIALATE O-ACETYLESTERASE"/>
    <property type="match status" value="1"/>
</dbReference>
<dbReference type="EMBL" id="CP012644">
    <property type="protein sequence ID" value="ALJ01627.1"/>
    <property type="molecule type" value="Genomic_DNA"/>
</dbReference>
<keyword evidence="3" id="KW-0614">Plasmid</keyword>